<feature type="domain" description="Anthranilate synthase component I N-terminal" evidence="2">
    <location>
        <begin position="79"/>
        <end position="120"/>
    </location>
</feature>
<dbReference type="EMBL" id="AP026867">
    <property type="protein sequence ID" value="BDS15169.1"/>
    <property type="molecule type" value="Genomic_DNA"/>
</dbReference>
<organism evidence="3 4">
    <name type="scientific">Aureispira anguillae</name>
    <dbReference type="NCBI Taxonomy" id="2864201"/>
    <lineage>
        <taxon>Bacteria</taxon>
        <taxon>Pseudomonadati</taxon>
        <taxon>Bacteroidota</taxon>
        <taxon>Saprospiria</taxon>
        <taxon>Saprospirales</taxon>
        <taxon>Saprospiraceae</taxon>
        <taxon>Aureispira</taxon>
    </lineage>
</organism>
<sequence>MKISISSNELIVVKQKILFWADAHSDVVCYLDSNQYDKDPYSQYDSLIAVGAEHALCVETAGTAFDQLKSFAKKHKKWLFGHLSYDLKNEVEELRSENKDVLDFPELYFFIPSYLFLFHKNGTLEIKSERETTALLWEQIQGVVCSSKVAVPPINLKQVISKEQYLEIIEQVQQHIVDGDIYEMNFCQEFFSRAVELDPLSLFEKMNRIAKAPYSVYYKRGAQYLLCGSPERFLCKRANKLISQPIKGTIQRGASPEEDLRNKNSLKNSIKDQAENVMIVDLVRNDLARVCQTGSIQVEELFKIYGFEKVFQMISTVTGQLQEDKNWVDALAVTFPMGSMTGAPKVMSMKLIEQYEQTKRGLYAGAVGYVTPDEDFDFNVVIRSLLYNRTQKYLSFQVGGAIVYDSEPLAEYEECLLKAKTMLEALGTAKKY</sequence>
<reference evidence="3" key="1">
    <citation type="submission" date="2022-09" db="EMBL/GenBank/DDBJ databases">
        <title>Aureispira anguillicida sp. nov., isolated from Leptocephalus of Japanese eel Anguilla japonica.</title>
        <authorList>
            <person name="Yuasa K."/>
            <person name="Mekata T."/>
            <person name="Ikunari K."/>
        </authorList>
    </citation>
    <scope>NUCLEOTIDE SEQUENCE</scope>
    <source>
        <strain evidence="3">EL160426</strain>
    </source>
</reference>
<evidence type="ECO:0000259" key="2">
    <source>
        <dbReference type="Pfam" id="PF04715"/>
    </source>
</evidence>
<dbReference type="GO" id="GO:0005737">
    <property type="term" value="C:cytoplasm"/>
    <property type="evidence" value="ECO:0007669"/>
    <property type="project" value="TreeGrafter"/>
</dbReference>
<name>A0A915YLF3_9BACT</name>
<dbReference type="SUPFAM" id="SSF56322">
    <property type="entry name" value="ADC synthase"/>
    <property type="match status" value="1"/>
</dbReference>
<dbReference type="Proteomes" id="UP001060919">
    <property type="component" value="Chromosome"/>
</dbReference>
<dbReference type="InterPro" id="IPR015890">
    <property type="entry name" value="Chorismate_C"/>
</dbReference>
<dbReference type="InterPro" id="IPR006805">
    <property type="entry name" value="Anth_synth_I_N"/>
</dbReference>
<evidence type="ECO:0000313" key="3">
    <source>
        <dbReference type="EMBL" id="BDS15169.1"/>
    </source>
</evidence>
<dbReference type="AlphaFoldDB" id="A0A915YLF3"/>
<evidence type="ECO:0000259" key="1">
    <source>
        <dbReference type="Pfam" id="PF00425"/>
    </source>
</evidence>
<dbReference type="PANTHER" id="PTHR11236:SF18">
    <property type="entry name" value="AMINODEOXYCHORISMATE SYNTHASE"/>
    <property type="match status" value="1"/>
</dbReference>
<dbReference type="Gene3D" id="3.60.120.10">
    <property type="entry name" value="Anthranilate synthase"/>
    <property type="match status" value="1"/>
</dbReference>
<dbReference type="PANTHER" id="PTHR11236">
    <property type="entry name" value="AMINOBENZOATE/ANTHRANILATE SYNTHASE"/>
    <property type="match status" value="1"/>
</dbReference>
<dbReference type="Pfam" id="PF04715">
    <property type="entry name" value="Anth_synt_I_N"/>
    <property type="match status" value="1"/>
</dbReference>
<evidence type="ECO:0000313" key="4">
    <source>
        <dbReference type="Proteomes" id="UP001060919"/>
    </source>
</evidence>
<dbReference type="GO" id="GO:0008153">
    <property type="term" value="P:4-aminobenzoate biosynthetic process"/>
    <property type="evidence" value="ECO:0007669"/>
    <property type="project" value="TreeGrafter"/>
</dbReference>
<protein>
    <submittedName>
        <fullName evidence="3">Anthranilate synthase component I family protein</fullName>
    </submittedName>
</protein>
<dbReference type="Pfam" id="PF00425">
    <property type="entry name" value="Chorismate_bind"/>
    <property type="match status" value="1"/>
</dbReference>
<dbReference type="GO" id="GO:0000162">
    <property type="term" value="P:L-tryptophan biosynthetic process"/>
    <property type="evidence" value="ECO:0007669"/>
    <property type="project" value="TreeGrafter"/>
</dbReference>
<dbReference type="KEGG" id="aup:AsAng_0059530"/>
<dbReference type="InterPro" id="IPR019999">
    <property type="entry name" value="Anth_synth_I-like"/>
</dbReference>
<feature type="domain" description="Chorismate-utilising enzyme C-terminal" evidence="1">
    <location>
        <begin position="162"/>
        <end position="418"/>
    </location>
</feature>
<keyword evidence="4" id="KW-1185">Reference proteome</keyword>
<dbReference type="RefSeq" id="WP_264790345.1">
    <property type="nucleotide sequence ID" value="NZ_AP026867.1"/>
</dbReference>
<proteinExistence type="predicted"/>
<dbReference type="InterPro" id="IPR005801">
    <property type="entry name" value="ADC_synthase"/>
</dbReference>
<dbReference type="PRINTS" id="PR00095">
    <property type="entry name" value="ANTSNTHASEI"/>
</dbReference>
<dbReference type="GO" id="GO:0046820">
    <property type="term" value="F:4-amino-4-deoxychorismate synthase activity"/>
    <property type="evidence" value="ECO:0007669"/>
    <property type="project" value="TreeGrafter"/>
</dbReference>
<gene>
    <name evidence="3" type="ORF">AsAng_0059530</name>
</gene>
<accession>A0A915YLF3</accession>